<evidence type="ECO:0008006" key="5">
    <source>
        <dbReference type="Google" id="ProtNLM"/>
    </source>
</evidence>
<feature type="chain" id="PRO_5041452320" description="Lipoprotein" evidence="2">
    <location>
        <begin position="20"/>
        <end position="219"/>
    </location>
</feature>
<evidence type="ECO:0000256" key="1">
    <source>
        <dbReference type="SAM" id="MobiDB-lite"/>
    </source>
</evidence>
<evidence type="ECO:0000313" key="3">
    <source>
        <dbReference type="EMBL" id="UYM05248.1"/>
    </source>
</evidence>
<proteinExistence type="predicted"/>
<feature type="region of interest" description="Disordered" evidence="1">
    <location>
        <begin position="22"/>
        <end position="100"/>
    </location>
</feature>
<feature type="compositionally biased region" description="Basic and acidic residues" evidence="1">
    <location>
        <begin position="46"/>
        <end position="74"/>
    </location>
</feature>
<dbReference type="RefSeq" id="WP_271634047.1">
    <property type="nucleotide sequence ID" value="NZ_CP094970.1"/>
</dbReference>
<evidence type="ECO:0000256" key="2">
    <source>
        <dbReference type="SAM" id="SignalP"/>
    </source>
</evidence>
<keyword evidence="2" id="KW-0732">Signal</keyword>
<dbReference type="AlphaFoldDB" id="A0AA46YLW2"/>
<gene>
    <name evidence="3" type="ORF">L0C25_22480</name>
</gene>
<organism evidence="3 4">
    <name type="scientific">Solicola gregarius</name>
    <dbReference type="NCBI Taxonomy" id="2908642"/>
    <lineage>
        <taxon>Bacteria</taxon>
        <taxon>Bacillati</taxon>
        <taxon>Actinomycetota</taxon>
        <taxon>Actinomycetes</taxon>
        <taxon>Propionibacteriales</taxon>
        <taxon>Nocardioidaceae</taxon>
        <taxon>Solicola</taxon>
    </lineage>
</organism>
<dbReference type="Proteomes" id="UP001164390">
    <property type="component" value="Chromosome"/>
</dbReference>
<feature type="compositionally biased region" description="Basic and acidic residues" evidence="1">
    <location>
        <begin position="85"/>
        <end position="95"/>
    </location>
</feature>
<feature type="signal peptide" evidence="2">
    <location>
        <begin position="1"/>
        <end position="19"/>
    </location>
</feature>
<dbReference type="KEGG" id="sgrg:L0C25_22480"/>
<dbReference type="EMBL" id="CP094970">
    <property type="protein sequence ID" value="UYM05248.1"/>
    <property type="molecule type" value="Genomic_DNA"/>
</dbReference>
<keyword evidence="4" id="KW-1185">Reference proteome</keyword>
<evidence type="ECO:0000313" key="4">
    <source>
        <dbReference type="Proteomes" id="UP001164390"/>
    </source>
</evidence>
<reference evidence="3" key="1">
    <citation type="submission" date="2022-01" db="EMBL/GenBank/DDBJ databases">
        <title>Nocardioidaceae gen. sp. A5X3R13.</title>
        <authorList>
            <person name="Lopez Marin M.A."/>
            <person name="Uhlik O."/>
        </authorList>
    </citation>
    <scope>NUCLEOTIDE SEQUENCE</scope>
    <source>
        <strain evidence="3">A5X3R13</strain>
    </source>
</reference>
<dbReference type="PROSITE" id="PS51257">
    <property type="entry name" value="PROKAR_LIPOPROTEIN"/>
    <property type="match status" value="1"/>
</dbReference>
<name>A0AA46YLW2_9ACTN</name>
<sequence>MKRLVAASVAAAICLSALAGCADAGDRANDPPAPAAKGPETTGPESDGRSGHDSNDKAGESGDDSGRTDERDGSPPDSGPGQGSDGRDDGAHSADETTGSRAYCDAVDDLRTEFDLSGVHVRDGADIEAAARAVRRVTDVAPDEVAPHWRRLAELFERVRSVLRRYDIDLSDAQALEDLGQQAYTYLLRAVRGYKSPDVVAAAEAIAADVRRSCGFSLR</sequence>
<protein>
    <recommendedName>
        <fullName evidence="5">Lipoprotein</fullName>
    </recommendedName>
</protein>
<accession>A0AA46YLW2</accession>